<evidence type="ECO:0000256" key="5">
    <source>
        <dbReference type="ARBA" id="ARBA00023033"/>
    </source>
</evidence>
<evidence type="ECO:0000256" key="2">
    <source>
        <dbReference type="ARBA" id="ARBA00022630"/>
    </source>
</evidence>
<dbReference type="OrthoDB" id="16820at2759"/>
<dbReference type="AlphaFoldDB" id="A0A9P4QWZ7"/>
<comment type="caution">
    <text evidence="7">The sequence shown here is derived from an EMBL/GenBank/DDBJ whole genome shotgun (WGS) entry which is preliminary data.</text>
</comment>
<dbReference type="GO" id="GO:0071949">
    <property type="term" value="F:FAD binding"/>
    <property type="evidence" value="ECO:0007669"/>
    <property type="project" value="InterPro"/>
</dbReference>
<accession>A0A9P4QWZ7</accession>
<dbReference type="SUPFAM" id="SSF51905">
    <property type="entry name" value="FAD/NAD(P)-binding domain"/>
    <property type="match status" value="1"/>
</dbReference>
<keyword evidence="8" id="KW-1185">Reference proteome</keyword>
<dbReference type="InterPro" id="IPR050493">
    <property type="entry name" value="FAD-dep_Monooxygenase_BioMet"/>
</dbReference>
<dbReference type="PRINTS" id="PR00420">
    <property type="entry name" value="RNGMNOXGNASE"/>
</dbReference>
<dbReference type="PANTHER" id="PTHR13789:SF309">
    <property type="entry name" value="PUTATIVE (AFU_ORTHOLOGUE AFUA_6G14510)-RELATED"/>
    <property type="match status" value="1"/>
</dbReference>
<keyword evidence="3" id="KW-0274">FAD</keyword>
<dbReference type="InterPro" id="IPR036188">
    <property type="entry name" value="FAD/NAD-bd_sf"/>
</dbReference>
<name>A0A9P4QWZ7_9PLEO</name>
<keyword evidence="2" id="KW-0285">Flavoprotein</keyword>
<dbReference type="GO" id="GO:0004497">
    <property type="term" value="F:monooxygenase activity"/>
    <property type="evidence" value="ECO:0007669"/>
    <property type="project" value="UniProtKB-KW"/>
</dbReference>
<dbReference type="Pfam" id="PF01494">
    <property type="entry name" value="FAD_binding_3"/>
    <property type="match status" value="1"/>
</dbReference>
<evidence type="ECO:0000256" key="1">
    <source>
        <dbReference type="ARBA" id="ARBA00007992"/>
    </source>
</evidence>
<proteinExistence type="inferred from homology"/>
<dbReference type="InterPro" id="IPR002938">
    <property type="entry name" value="FAD-bd"/>
</dbReference>
<dbReference type="PANTHER" id="PTHR13789">
    <property type="entry name" value="MONOOXYGENASE"/>
    <property type="match status" value="1"/>
</dbReference>
<evidence type="ECO:0000259" key="6">
    <source>
        <dbReference type="Pfam" id="PF01494"/>
    </source>
</evidence>
<feature type="domain" description="FAD-binding" evidence="6">
    <location>
        <begin position="139"/>
        <end position="384"/>
    </location>
</feature>
<dbReference type="Proteomes" id="UP000799444">
    <property type="component" value="Unassembled WGS sequence"/>
</dbReference>
<sequence>MKIVIVGAGITGLATYLHLRKHLPSPLSHSIHIYESHRSLPLQSAETSLHGNLDELSSSTVLVGGGLGISPNGMRVLKDLDPDLYGAVVAQGFRAENFIFKGANGWTLGVQLTSDAKARRRVNSENAAEEGEVCIASSRHGLWECLKRAVEDSGGEIRYRKVVQVKRIDGNSNGQRVKIRSVDEQGSEASEHADLVVGADGVKSVVRTALFGDDEASKPIYTGQSGVGGFIQGPLADSIAQKRGMTFTFGPNGFFGYSPSAPISAKTLMWWSTFETSSLPDTKAIDTAAVKEALVKRHERWRDPLIQDIVQNAEVQSIYPTWVLDSLPNWGQDGMVLIGDAAHALDPTTGQGASQGLEDAQTLALLLANMLSTPTEAIAEQESEAVDVAIKLFYEIRAPRVEEIVKRGKKMSGRKADVGTLAEYMMYCFLWLMMKLPSIGKLILGDVHGDLYCWSAREEIQKALEQSRVTHRD</sequence>
<keyword evidence="5" id="KW-0503">Monooxygenase</keyword>
<evidence type="ECO:0000256" key="3">
    <source>
        <dbReference type="ARBA" id="ARBA00022827"/>
    </source>
</evidence>
<comment type="similarity">
    <text evidence="1">Belongs to the paxM FAD-dependent monooxygenase family.</text>
</comment>
<dbReference type="Gene3D" id="3.50.50.60">
    <property type="entry name" value="FAD/NAD(P)-binding domain"/>
    <property type="match status" value="1"/>
</dbReference>
<protein>
    <submittedName>
        <fullName evidence="7">FAD/NAD(P)-binding domain-containing protein</fullName>
    </submittedName>
</protein>
<organism evidence="7 8">
    <name type="scientific">Polyplosphaeria fusca</name>
    <dbReference type="NCBI Taxonomy" id="682080"/>
    <lineage>
        <taxon>Eukaryota</taxon>
        <taxon>Fungi</taxon>
        <taxon>Dikarya</taxon>
        <taxon>Ascomycota</taxon>
        <taxon>Pezizomycotina</taxon>
        <taxon>Dothideomycetes</taxon>
        <taxon>Pleosporomycetidae</taxon>
        <taxon>Pleosporales</taxon>
        <taxon>Tetraplosphaeriaceae</taxon>
        <taxon>Polyplosphaeria</taxon>
    </lineage>
</organism>
<gene>
    <name evidence="7" type="ORF">EJ04DRAFT_552780</name>
</gene>
<evidence type="ECO:0000313" key="7">
    <source>
        <dbReference type="EMBL" id="KAF2734229.1"/>
    </source>
</evidence>
<reference evidence="7" key="1">
    <citation type="journal article" date="2020" name="Stud. Mycol.">
        <title>101 Dothideomycetes genomes: a test case for predicting lifestyles and emergence of pathogens.</title>
        <authorList>
            <person name="Haridas S."/>
            <person name="Albert R."/>
            <person name="Binder M."/>
            <person name="Bloem J."/>
            <person name="Labutti K."/>
            <person name="Salamov A."/>
            <person name="Andreopoulos B."/>
            <person name="Baker S."/>
            <person name="Barry K."/>
            <person name="Bills G."/>
            <person name="Bluhm B."/>
            <person name="Cannon C."/>
            <person name="Castanera R."/>
            <person name="Culley D."/>
            <person name="Daum C."/>
            <person name="Ezra D."/>
            <person name="Gonzalez J."/>
            <person name="Henrissat B."/>
            <person name="Kuo A."/>
            <person name="Liang C."/>
            <person name="Lipzen A."/>
            <person name="Lutzoni F."/>
            <person name="Magnuson J."/>
            <person name="Mondo S."/>
            <person name="Nolan M."/>
            <person name="Ohm R."/>
            <person name="Pangilinan J."/>
            <person name="Park H.-J."/>
            <person name="Ramirez L."/>
            <person name="Alfaro M."/>
            <person name="Sun H."/>
            <person name="Tritt A."/>
            <person name="Yoshinaga Y."/>
            <person name="Zwiers L.-H."/>
            <person name="Turgeon B."/>
            <person name="Goodwin S."/>
            <person name="Spatafora J."/>
            <person name="Crous P."/>
            <person name="Grigoriev I."/>
        </authorList>
    </citation>
    <scope>NUCLEOTIDE SEQUENCE</scope>
    <source>
        <strain evidence="7">CBS 125425</strain>
    </source>
</reference>
<keyword evidence="4" id="KW-0560">Oxidoreductase</keyword>
<evidence type="ECO:0000313" key="8">
    <source>
        <dbReference type="Proteomes" id="UP000799444"/>
    </source>
</evidence>
<dbReference type="EMBL" id="ML996150">
    <property type="protein sequence ID" value="KAF2734229.1"/>
    <property type="molecule type" value="Genomic_DNA"/>
</dbReference>
<evidence type="ECO:0000256" key="4">
    <source>
        <dbReference type="ARBA" id="ARBA00023002"/>
    </source>
</evidence>